<evidence type="ECO:0000313" key="3">
    <source>
        <dbReference type="Proteomes" id="UP001500218"/>
    </source>
</evidence>
<keyword evidence="1" id="KW-0812">Transmembrane</keyword>
<feature type="transmembrane region" description="Helical" evidence="1">
    <location>
        <begin position="121"/>
        <end position="143"/>
    </location>
</feature>
<evidence type="ECO:0008006" key="4">
    <source>
        <dbReference type="Google" id="ProtNLM"/>
    </source>
</evidence>
<keyword evidence="3" id="KW-1185">Reference proteome</keyword>
<dbReference type="PANTHER" id="PTHR37305">
    <property type="entry name" value="INTEGRAL MEMBRANE PROTEIN-RELATED"/>
    <property type="match status" value="1"/>
</dbReference>
<evidence type="ECO:0000256" key="1">
    <source>
        <dbReference type="SAM" id="Phobius"/>
    </source>
</evidence>
<comment type="caution">
    <text evidence="2">The sequence shown here is derived from an EMBL/GenBank/DDBJ whole genome shotgun (WGS) entry which is preliminary data.</text>
</comment>
<dbReference type="Proteomes" id="UP001500218">
    <property type="component" value="Unassembled WGS sequence"/>
</dbReference>
<feature type="transmembrane region" description="Helical" evidence="1">
    <location>
        <begin position="68"/>
        <end position="91"/>
    </location>
</feature>
<evidence type="ECO:0000313" key="2">
    <source>
        <dbReference type="EMBL" id="GAA1805119.1"/>
    </source>
</evidence>
<feature type="transmembrane region" description="Helical" evidence="1">
    <location>
        <begin position="155"/>
        <end position="178"/>
    </location>
</feature>
<name>A0ABN2M1A7_9ACTN</name>
<protein>
    <recommendedName>
        <fullName evidence="4">ABC transporter permease</fullName>
    </recommendedName>
</protein>
<dbReference type="PANTHER" id="PTHR37305:SF1">
    <property type="entry name" value="MEMBRANE PROTEIN"/>
    <property type="match status" value="1"/>
</dbReference>
<feature type="transmembrane region" description="Helical" evidence="1">
    <location>
        <begin position="185"/>
        <end position="203"/>
    </location>
</feature>
<keyword evidence="1" id="KW-0472">Membrane</keyword>
<sequence>MLPPLVRKTWRDDRRAIIGWALGVGVFTAIYTGFYSQFQGAAELKQNALPKGMLDFLGIADMLSPAGYLQATVFSLVGPLLVLMCAVTLAARTIARPEEDGGMELLLANPLSRTAFAVQRLVAAAAAITLVAVMPWIVLSVLVPAIGMDVPAGNVAAACVGLLLLAWCFAGIAFLTGALTGKRGAVLAVTGVLAVATYMANALSNLSDNATWLKYASPFYYFIGTDPLHTGWHPGALLLLAGIGITTALTGVILFNRRDVGV</sequence>
<organism evidence="2 3">
    <name type="scientific">Luedemannella flava</name>
    <dbReference type="NCBI Taxonomy" id="349316"/>
    <lineage>
        <taxon>Bacteria</taxon>
        <taxon>Bacillati</taxon>
        <taxon>Actinomycetota</taxon>
        <taxon>Actinomycetes</taxon>
        <taxon>Micromonosporales</taxon>
        <taxon>Micromonosporaceae</taxon>
        <taxon>Luedemannella</taxon>
    </lineage>
</organism>
<keyword evidence="1" id="KW-1133">Transmembrane helix</keyword>
<gene>
    <name evidence="2" type="ORF">GCM10009682_28670</name>
</gene>
<reference evidence="2 3" key="1">
    <citation type="journal article" date="2019" name="Int. J. Syst. Evol. Microbiol.">
        <title>The Global Catalogue of Microorganisms (GCM) 10K type strain sequencing project: providing services to taxonomists for standard genome sequencing and annotation.</title>
        <authorList>
            <consortium name="The Broad Institute Genomics Platform"/>
            <consortium name="The Broad Institute Genome Sequencing Center for Infectious Disease"/>
            <person name="Wu L."/>
            <person name="Ma J."/>
        </authorList>
    </citation>
    <scope>NUCLEOTIDE SEQUENCE [LARGE SCALE GENOMIC DNA]</scope>
    <source>
        <strain evidence="2 3">JCM 13250</strain>
    </source>
</reference>
<dbReference type="EMBL" id="BAAALT010000076">
    <property type="protein sequence ID" value="GAA1805119.1"/>
    <property type="molecule type" value="Genomic_DNA"/>
</dbReference>
<feature type="transmembrane region" description="Helical" evidence="1">
    <location>
        <begin position="16"/>
        <end position="34"/>
    </location>
</feature>
<accession>A0ABN2M1A7</accession>
<feature type="transmembrane region" description="Helical" evidence="1">
    <location>
        <begin position="236"/>
        <end position="255"/>
    </location>
</feature>
<proteinExistence type="predicted"/>
<dbReference type="Pfam" id="PF12679">
    <property type="entry name" value="ABC2_membrane_2"/>
    <property type="match status" value="1"/>
</dbReference>
<dbReference type="RefSeq" id="WP_344130895.1">
    <property type="nucleotide sequence ID" value="NZ_BAAALT010000076.1"/>
</dbReference>